<name>A0ABW4MQQ0_9BACI</name>
<dbReference type="InterPro" id="IPR036291">
    <property type="entry name" value="NAD(P)-bd_dom_sf"/>
</dbReference>
<dbReference type="InterPro" id="IPR013149">
    <property type="entry name" value="ADH-like_C"/>
</dbReference>
<protein>
    <submittedName>
        <fullName evidence="6">Zinc-binding alcohol dehydrogenase family protein</fullName>
    </submittedName>
</protein>
<evidence type="ECO:0000313" key="6">
    <source>
        <dbReference type="EMBL" id="MFD1780243.1"/>
    </source>
</evidence>
<feature type="domain" description="Enoyl reductase (ER)" evidence="5">
    <location>
        <begin position="11"/>
        <end position="337"/>
    </location>
</feature>
<keyword evidence="2 4" id="KW-0862">Zinc</keyword>
<dbReference type="EMBL" id="JBHUEK010000025">
    <property type="protein sequence ID" value="MFD1780243.1"/>
    <property type="molecule type" value="Genomic_DNA"/>
</dbReference>
<evidence type="ECO:0000256" key="2">
    <source>
        <dbReference type="ARBA" id="ARBA00022833"/>
    </source>
</evidence>
<comment type="cofactor">
    <cofactor evidence="4">
        <name>Zn(2+)</name>
        <dbReference type="ChEBI" id="CHEBI:29105"/>
    </cofactor>
</comment>
<evidence type="ECO:0000313" key="7">
    <source>
        <dbReference type="Proteomes" id="UP001597227"/>
    </source>
</evidence>
<dbReference type="PANTHER" id="PTHR43401">
    <property type="entry name" value="L-THREONINE 3-DEHYDROGENASE"/>
    <property type="match status" value="1"/>
</dbReference>
<dbReference type="SUPFAM" id="SSF50129">
    <property type="entry name" value="GroES-like"/>
    <property type="match status" value="1"/>
</dbReference>
<evidence type="ECO:0000256" key="3">
    <source>
        <dbReference type="ARBA" id="ARBA00023002"/>
    </source>
</evidence>
<dbReference type="InterPro" id="IPR011032">
    <property type="entry name" value="GroES-like_sf"/>
</dbReference>
<dbReference type="PANTHER" id="PTHR43401:SF2">
    <property type="entry name" value="L-THREONINE 3-DEHYDROGENASE"/>
    <property type="match status" value="1"/>
</dbReference>
<evidence type="ECO:0000256" key="1">
    <source>
        <dbReference type="ARBA" id="ARBA00022723"/>
    </source>
</evidence>
<dbReference type="InterPro" id="IPR002328">
    <property type="entry name" value="ADH_Zn_CS"/>
</dbReference>
<dbReference type="CDD" id="cd08261">
    <property type="entry name" value="Zn_ADH7"/>
    <property type="match status" value="1"/>
</dbReference>
<dbReference type="SMART" id="SM00829">
    <property type="entry name" value="PKS_ER"/>
    <property type="match status" value="1"/>
</dbReference>
<dbReference type="Pfam" id="PF08240">
    <property type="entry name" value="ADH_N"/>
    <property type="match status" value="1"/>
</dbReference>
<dbReference type="InterPro" id="IPR050129">
    <property type="entry name" value="Zn_alcohol_dh"/>
</dbReference>
<reference evidence="7" key="1">
    <citation type="journal article" date="2019" name="Int. J. Syst. Evol. Microbiol.">
        <title>The Global Catalogue of Microorganisms (GCM) 10K type strain sequencing project: providing services to taxonomists for standard genome sequencing and annotation.</title>
        <authorList>
            <consortium name="The Broad Institute Genomics Platform"/>
            <consortium name="The Broad Institute Genome Sequencing Center for Infectious Disease"/>
            <person name="Wu L."/>
            <person name="Ma J."/>
        </authorList>
    </citation>
    <scope>NUCLEOTIDE SEQUENCE [LARGE SCALE GENOMIC DNA]</scope>
    <source>
        <strain evidence="7">CCUG 15531</strain>
    </source>
</reference>
<comment type="caution">
    <text evidence="6">The sequence shown here is derived from an EMBL/GenBank/DDBJ whole genome shotgun (WGS) entry which is preliminary data.</text>
</comment>
<proteinExistence type="inferred from homology"/>
<dbReference type="Gene3D" id="3.90.180.10">
    <property type="entry name" value="Medium-chain alcohol dehydrogenases, catalytic domain"/>
    <property type="match status" value="1"/>
</dbReference>
<keyword evidence="7" id="KW-1185">Reference proteome</keyword>
<accession>A0ABW4MQQ0</accession>
<evidence type="ECO:0000256" key="4">
    <source>
        <dbReference type="RuleBase" id="RU361277"/>
    </source>
</evidence>
<dbReference type="Proteomes" id="UP001597227">
    <property type="component" value="Unassembled WGS sequence"/>
</dbReference>
<keyword evidence="3" id="KW-0560">Oxidoreductase</keyword>
<dbReference type="RefSeq" id="WP_388039854.1">
    <property type="nucleotide sequence ID" value="NZ_JBHUEK010000025.1"/>
</dbReference>
<organism evidence="6 7">
    <name type="scientific">Fredinandcohnia salidurans</name>
    <dbReference type="NCBI Taxonomy" id="2595041"/>
    <lineage>
        <taxon>Bacteria</taxon>
        <taxon>Bacillati</taxon>
        <taxon>Bacillota</taxon>
        <taxon>Bacilli</taxon>
        <taxon>Bacillales</taxon>
        <taxon>Bacillaceae</taxon>
        <taxon>Fredinandcohnia</taxon>
    </lineage>
</organism>
<dbReference type="PROSITE" id="PS00059">
    <property type="entry name" value="ADH_ZINC"/>
    <property type="match status" value="1"/>
</dbReference>
<dbReference type="InterPro" id="IPR020843">
    <property type="entry name" value="ER"/>
</dbReference>
<dbReference type="InterPro" id="IPR013154">
    <property type="entry name" value="ADH-like_N"/>
</dbReference>
<sequence>MKAIMINKPFEVEIKEVPKPEITDSKDVIIKVIAGGICGSDVGIYNGSNSLATYPRLIGHEFGGIVESVGSEVKKVKVGDLVAVDNVNSCGTCYACRTGHHNVCSTVEVTGVHRDGGFAEYVKTTEENAYKVNKDTTNPLYVSLVEPYSIGVEVNERGRITKGDKVLVMGSGPIGVAVMQVAKSRGAEVIMTDLVNNRLERATDMGADRVVNVLEESLAEAIKEFTDGEGIPVIVDSVCSPRSLEEALELVSPAGRIVALGTGNKPSEIPQVAFTKKGVDVVGSRLNNYRFPHVIELLESGAITPEKMHTHTFEFTDIKAALEEVINNKDEVCKVVLTF</sequence>
<dbReference type="Pfam" id="PF00107">
    <property type="entry name" value="ADH_zinc_N"/>
    <property type="match status" value="1"/>
</dbReference>
<dbReference type="SUPFAM" id="SSF51735">
    <property type="entry name" value="NAD(P)-binding Rossmann-fold domains"/>
    <property type="match status" value="1"/>
</dbReference>
<keyword evidence="1 4" id="KW-0479">Metal-binding</keyword>
<evidence type="ECO:0000259" key="5">
    <source>
        <dbReference type="SMART" id="SM00829"/>
    </source>
</evidence>
<dbReference type="Gene3D" id="3.40.50.720">
    <property type="entry name" value="NAD(P)-binding Rossmann-like Domain"/>
    <property type="match status" value="1"/>
</dbReference>
<comment type="similarity">
    <text evidence="4">Belongs to the zinc-containing alcohol dehydrogenase family.</text>
</comment>
<gene>
    <name evidence="6" type="ORF">ACFSFW_16385</name>
</gene>